<dbReference type="SUPFAM" id="SSF54637">
    <property type="entry name" value="Thioesterase/thiol ester dehydrase-isomerase"/>
    <property type="match status" value="1"/>
</dbReference>
<name>A0ABN1WI25_9ACTN</name>
<dbReference type="NCBIfam" id="NF000582">
    <property type="entry name" value="PRK00006.1"/>
    <property type="match status" value="1"/>
</dbReference>
<dbReference type="CDD" id="cd01288">
    <property type="entry name" value="FabZ"/>
    <property type="match status" value="1"/>
</dbReference>
<dbReference type="EMBL" id="BAAALF010000092">
    <property type="protein sequence ID" value="GAA1250811.1"/>
    <property type="molecule type" value="Genomic_DNA"/>
</dbReference>
<reference evidence="3 4" key="1">
    <citation type="journal article" date="2019" name="Int. J. Syst. Evol. Microbiol.">
        <title>The Global Catalogue of Microorganisms (GCM) 10K type strain sequencing project: providing services to taxonomists for standard genome sequencing and annotation.</title>
        <authorList>
            <consortium name="The Broad Institute Genomics Platform"/>
            <consortium name="The Broad Institute Genome Sequencing Center for Infectious Disease"/>
            <person name="Wu L."/>
            <person name="Ma J."/>
        </authorList>
    </citation>
    <scope>NUCLEOTIDE SEQUENCE [LARGE SCALE GENOMIC DNA]</scope>
    <source>
        <strain evidence="3 4">JCM 13004</strain>
    </source>
</reference>
<keyword evidence="2" id="KW-0456">Lyase</keyword>
<dbReference type="Pfam" id="PF07977">
    <property type="entry name" value="FabA"/>
    <property type="match status" value="1"/>
</dbReference>
<proteinExistence type="inferred from homology"/>
<dbReference type="PANTHER" id="PTHR30272">
    <property type="entry name" value="3-HYDROXYACYL-[ACYL-CARRIER-PROTEIN] DEHYDRATASE"/>
    <property type="match status" value="1"/>
</dbReference>
<sequence>MSNSAPGGADGRKLTFDANQIRALLPHRWPMIFVDRAYDVIPGKSGYGIKNVTVSEPYFAGHYPDQSIMPGVLIVEAMAQLTAVVYASAWKEEAVQLTDADGPDTPAAAPDTAGRVGYLGAIRQMKFSRLVVPGDQLVLRAELGNAFGTLTPVTVQASVGGDLVAKGSLTVTERSSGGGNGLQ</sequence>
<evidence type="ECO:0000313" key="3">
    <source>
        <dbReference type="EMBL" id="GAA1250811.1"/>
    </source>
</evidence>
<comment type="caution">
    <text evidence="3">The sequence shown here is derived from an EMBL/GenBank/DDBJ whole genome shotgun (WGS) entry which is preliminary data.</text>
</comment>
<evidence type="ECO:0000256" key="2">
    <source>
        <dbReference type="ARBA" id="ARBA00023239"/>
    </source>
</evidence>
<evidence type="ECO:0000313" key="4">
    <source>
        <dbReference type="Proteomes" id="UP001500037"/>
    </source>
</evidence>
<dbReference type="InterPro" id="IPR013114">
    <property type="entry name" value="FabA_FabZ"/>
</dbReference>
<dbReference type="Proteomes" id="UP001500037">
    <property type="component" value="Unassembled WGS sequence"/>
</dbReference>
<dbReference type="InterPro" id="IPR029069">
    <property type="entry name" value="HotDog_dom_sf"/>
</dbReference>
<dbReference type="RefSeq" id="WP_344443896.1">
    <property type="nucleotide sequence ID" value="NZ_BAAALF010000092.1"/>
</dbReference>
<comment type="similarity">
    <text evidence="1">Belongs to the thioester dehydratase family. FabZ subfamily.</text>
</comment>
<accession>A0ABN1WI25</accession>
<gene>
    <name evidence="3" type="primary">fabZ</name>
    <name evidence="3" type="ORF">GCM10009665_46860</name>
</gene>
<dbReference type="Gene3D" id="3.10.129.10">
    <property type="entry name" value="Hotdog Thioesterase"/>
    <property type="match status" value="1"/>
</dbReference>
<evidence type="ECO:0000256" key="1">
    <source>
        <dbReference type="ARBA" id="ARBA00009174"/>
    </source>
</evidence>
<keyword evidence="4" id="KW-1185">Reference proteome</keyword>
<organism evidence="3 4">
    <name type="scientific">Kitasatospora nipponensis</name>
    <dbReference type="NCBI Taxonomy" id="258049"/>
    <lineage>
        <taxon>Bacteria</taxon>
        <taxon>Bacillati</taxon>
        <taxon>Actinomycetota</taxon>
        <taxon>Actinomycetes</taxon>
        <taxon>Kitasatosporales</taxon>
        <taxon>Streptomycetaceae</taxon>
        <taxon>Kitasatospora</taxon>
    </lineage>
</organism>
<dbReference type="PANTHER" id="PTHR30272:SF1">
    <property type="entry name" value="3-HYDROXYACYL-[ACYL-CARRIER-PROTEIN] DEHYDRATASE"/>
    <property type="match status" value="1"/>
</dbReference>
<protein>
    <submittedName>
        <fullName evidence="3">3-hydroxyacyl-ACP dehydratase FabZ</fullName>
    </submittedName>
</protein>